<dbReference type="AlphaFoldDB" id="A0A0F9TPF1"/>
<evidence type="ECO:0000256" key="1">
    <source>
        <dbReference type="SAM" id="Coils"/>
    </source>
</evidence>
<name>A0A0F9TPF1_9ZZZZ</name>
<evidence type="ECO:0000256" key="2">
    <source>
        <dbReference type="SAM" id="Phobius"/>
    </source>
</evidence>
<evidence type="ECO:0000313" key="3">
    <source>
        <dbReference type="EMBL" id="KKN81214.1"/>
    </source>
</evidence>
<reference evidence="3" key="1">
    <citation type="journal article" date="2015" name="Nature">
        <title>Complex archaea that bridge the gap between prokaryotes and eukaryotes.</title>
        <authorList>
            <person name="Spang A."/>
            <person name="Saw J.H."/>
            <person name="Jorgensen S.L."/>
            <person name="Zaremba-Niedzwiedzka K."/>
            <person name="Martijn J."/>
            <person name="Lind A.E."/>
            <person name="van Eijk R."/>
            <person name="Schleper C."/>
            <person name="Guy L."/>
            <person name="Ettema T.J."/>
        </authorList>
    </citation>
    <scope>NUCLEOTIDE SEQUENCE</scope>
</reference>
<gene>
    <name evidence="3" type="ORF">LCGC14_0321680</name>
</gene>
<feature type="transmembrane region" description="Helical" evidence="2">
    <location>
        <begin position="261"/>
        <end position="283"/>
    </location>
</feature>
<protein>
    <submittedName>
        <fullName evidence="3">Uncharacterized protein</fullName>
    </submittedName>
</protein>
<proteinExistence type="predicted"/>
<keyword evidence="2" id="KW-0812">Transmembrane</keyword>
<feature type="transmembrane region" description="Helical" evidence="2">
    <location>
        <begin position="303"/>
        <end position="320"/>
    </location>
</feature>
<keyword evidence="1" id="KW-0175">Coiled coil</keyword>
<dbReference type="EMBL" id="LAZR01000218">
    <property type="protein sequence ID" value="KKN81214.1"/>
    <property type="molecule type" value="Genomic_DNA"/>
</dbReference>
<sequence>MSDQRIKIPRASDKVLIACFKDLAKITGVSQISINALGFNNIGTVDLDKELPSSLELILKKNSAIIETISLNWPGLPITFYRGGNYQTQEKSGIYDEVVIRQNQNQGSHDSEEVIEVISVINKKLKAFDPKRSASGTMSEEQAHFEALHNSSIERLELLNEELIKSTHEYRLKLDDDHQRRLKDLEDEFENRKKELHEKIEEQESKITVREKSLDEKRKKLDDSNNTHARREIRRDILKEIKARQDKFSLTEGTNKLRKPIALAMIGLIAIFVFLGSFSAIEFYDILRSSDMSKILIASVKQFIYTGGAVASVVFLIRWMNRWFELHSQSEFYMKQFELDMERASWLVETSLEWKDAKGTAIPTELLESLSRNLFVNEGQKVEQLQHPADQLASALMGSASGVKLKAGDSSIEIDPRKLTKAKPIEQGT</sequence>
<accession>A0A0F9TPF1</accession>
<comment type="caution">
    <text evidence="3">The sequence shown here is derived from an EMBL/GenBank/DDBJ whole genome shotgun (WGS) entry which is preliminary data.</text>
</comment>
<keyword evidence="2" id="KW-1133">Transmembrane helix</keyword>
<feature type="coiled-coil region" evidence="1">
    <location>
        <begin position="175"/>
        <end position="206"/>
    </location>
</feature>
<keyword evidence="2" id="KW-0472">Membrane</keyword>
<organism evidence="3">
    <name type="scientific">marine sediment metagenome</name>
    <dbReference type="NCBI Taxonomy" id="412755"/>
    <lineage>
        <taxon>unclassified sequences</taxon>
        <taxon>metagenomes</taxon>
        <taxon>ecological metagenomes</taxon>
    </lineage>
</organism>